<gene>
    <name evidence="4" type="ORF">M9Y10_015171</name>
</gene>
<proteinExistence type="inferred from homology"/>
<protein>
    <submittedName>
        <fullName evidence="4">Uncharacterized protein</fullName>
    </submittedName>
</protein>
<dbReference type="PANTHER" id="PTHR13298">
    <property type="entry name" value="CYTOSOLIC REGULATOR PIANISSIMO"/>
    <property type="match status" value="1"/>
</dbReference>
<evidence type="ECO:0000256" key="1">
    <source>
        <dbReference type="ARBA" id="ARBA00008878"/>
    </source>
</evidence>
<sequence length="1059" mass="120493">MINSPFALEISGLCYYYFSKPNPTQPPPITLQLLENESANVQTSTLPMDYISYYLHSLYKKMDPSGRSSILRILCNLEINSDIPLIEKYKFDDMVCESIQKPIPEQQTKSDDEKISALKYVAFVLQGKQIFPESIIRALIYLYSMPKSSFGKLIISLFAKGILLCDNFPDIPEVANILVDAALSKPESELIDLFGYIFERQCNRPLHKLISYRLIAPFSMPNNNKPKLENATKIVIDLLRTWPGIFCLGLENEVISDFFKSIKTITPSVLKVLQELLLIDGPDQSIVDTYTGFVFYTLLKSGILEKLEEISSENQDAIKLINIILKFAPYAYCSMKSKPEIPKIKVNYLSTEKVIDTISQNISDTPLPTQISSYSLPPDSNKWDWPTIRSFLTLTLPSNEIDATSENAIVFYNSLLDYFGSKFLFDNDAVFNPVIAQCLEALIDLILYPSLDLSKLLTDKNNHNIPIAIFGSFQKIFKSSEDATISEYHPAWTIIHVFLRLMSDPLGFHILTKWNSYSDIKKYVENNVNNILPIYARKLLKMVKFSPIYTSAANLILNFLYCNNIEIVEIALEVLEQQSKILPNFYEGCVDLCLFQYIKKLHSQKKTNYVHLALNFLCKLMLSSSECLRSVLKDMDLQDIIRNYSHEIYSIIFSSPQPTNPNSNLNQKNSLNNRSNTARSINQVQNAYTNLSSSTNSTNNSDNSIVENEISYWMESGIFKYVSTYDQAISMTFKKEAKIVPSIIVSNGYALIPPHLFGQLSKTEEGLKRLSACIPRLLQLLNSNHISKRRAAFFALGHLGSVPNGISAEIVAKMIESAKESTSYLLRGTLLVAFSIMKPDPIIANYLYKSGFQLFKFGSHSCIVPIDLNSMLIRTQQQFVGLTEDVQPFSRPQNHFVSTVINCLSTRVNQPRIDLQNLVTTKTKEIATTENSQFLHNFMSKFSIPQALRSFLVSVLAFMPTFYPISNEKVDMQVFQICYAKIYESSLITQIPLNEATFDSIKLNQYSLSQIKQMKSDSPCPEVYLNDEDFKNITGYDRDSFYKLQFAQINAIRENMKRV</sequence>
<dbReference type="SMART" id="SM01310">
    <property type="entry name" value="RICTOR_V"/>
    <property type="match status" value="1"/>
</dbReference>
<feature type="domain" description="Rapamycin-insensitive companion of mTOR N-terminal" evidence="2">
    <location>
        <begin position="34"/>
        <end position="329"/>
    </location>
</feature>
<organism evidence="4 5">
    <name type="scientific">Tritrichomonas musculus</name>
    <dbReference type="NCBI Taxonomy" id="1915356"/>
    <lineage>
        <taxon>Eukaryota</taxon>
        <taxon>Metamonada</taxon>
        <taxon>Parabasalia</taxon>
        <taxon>Tritrichomonadida</taxon>
        <taxon>Tritrichomonadidae</taxon>
        <taxon>Tritrichomonas</taxon>
    </lineage>
</organism>
<dbReference type="EMBL" id="JAPFFF010000002">
    <property type="protein sequence ID" value="KAK8897232.1"/>
    <property type="molecule type" value="Genomic_DNA"/>
</dbReference>
<dbReference type="SMART" id="SM01308">
    <property type="entry name" value="RICTOR_N"/>
    <property type="match status" value="1"/>
</dbReference>
<dbReference type="InterPro" id="IPR028267">
    <property type="entry name" value="Pianissimo_N"/>
</dbReference>
<dbReference type="InterPro" id="IPR016024">
    <property type="entry name" value="ARM-type_fold"/>
</dbReference>
<keyword evidence="5" id="KW-1185">Reference proteome</keyword>
<dbReference type="InterPro" id="IPR011989">
    <property type="entry name" value="ARM-like"/>
</dbReference>
<dbReference type="PANTHER" id="PTHR13298:SF11">
    <property type="entry name" value="RAPAMYCIN-INSENSITIVE COMPANION OF MTOR"/>
    <property type="match status" value="1"/>
</dbReference>
<evidence type="ECO:0000313" key="4">
    <source>
        <dbReference type="EMBL" id="KAK8897232.1"/>
    </source>
</evidence>
<evidence type="ECO:0000259" key="2">
    <source>
        <dbReference type="SMART" id="SM01308"/>
    </source>
</evidence>
<reference evidence="4 5" key="1">
    <citation type="submission" date="2024-04" db="EMBL/GenBank/DDBJ databases">
        <title>Tritrichomonas musculus Genome.</title>
        <authorList>
            <person name="Alves-Ferreira E."/>
            <person name="Grigg M."/>
            <person name="Lorenzi H."/>
            <person name="Galac M."/>
        </authorList>
    </citation>
    <scope>NUCLEOTIDE SEQUENCE [LARGE SCALE GENOMIC DNA]</scope>
    <source>
        <strain evidence="4 5">EAF2021</strain>
    </source>
</reference>
<evidence type="ECO:0000313" key="5">
    <source>
        <dbReference type="Proteomes" id="UP001470230"/>
    </source>
</evidence>
<dbReference type="Proteomes" id="UP001470230">
    <property type="component" value="Unassembled WGS sequence"/>
</dbReference>
<dbReference type="InterPro" id="IPR028268">
    <property type="entry name" value="Pianissimo_fam"/>
</dbReference>
<comment type="similarity">
    <text evidence="1">Belongs to the RICTOR family.</text>
</comment>
<dbReference type="SUPFAM" id="SSF48371">
    <property type="entry name" value="ARM repeat"/>
    <property type="match status" value="1"/>
</dbReference>
<accession>A0ABR2L1K0</accession>
<comment type="caution">
    <text evidence="4">The sequence shown here is derived from an EMBL/GenBank/DDBJ whole genome shotgun (WGS) entry which is preliminary data.</text>
</comment>
<evidence type="ECO:0000259" key="3">
    <source>
        <dbReference type="SMART" id="SM01310"/>
    </source>
</evidence>
<dbReference type="Gene3D" id="1.25.10.10">
    <property type="entry name" value="Leucine-rich Repeat Variant"/>
    <property type="match status" value="1"/>
</dbReference>
<feature type="domain" description="Rapamycin-insensitive companion of mTOR" evidence="3">
    <location>
        <begin position="786"/>
        <end position="854"/>
    </location>
</feature>
<dbReference type="Pfam" id="PF14668">
    <property type="entry name" value="RICTOR_V"/>
    <property type="match status" value="1"/>
</dbReference>
<dbReference type="InterPro" id="IPR029452">
    <property type="entry name" value="RICTOR_V"/>
</dbReference>
<name>A0ABR2L1K0_9EUKA</name>